<reference evidence="6" key="1">
    <citation type="journal article" date="2015" name="Proc. Natl. Acad. Sci. U.S.A.">
        <title>Genome sequence of the Asian Tiger mosquito, Aedes albopictus, reveals insights into its biology, genetics, and evolution.</title>
        <authorList>
            <person name="Chen X.G."/>
            <person name="Jiang X."/>
            <person name="Gu J."/>
            <person name="Xu M."/>
            <person name="Wu Y."/>
            <person name="Deng Y."/>
            <person name="Zhang C."/>
            <person name="Bonizzoni M."/>
            <person name="Dermauw W."/>
            <person name="Vontas J."/>
            <person name="Armbruster P."/>
            <person name="Huang X."/>
            <person name="Yang Y."/>
            <person name="Zhang H."/>
            <person name="He W."/>
            <person name="Peng H."/>
            <person name="Liu Y."/>
            <person name="Wu K."/>
            <person name="Chen J."/>
            <person name="Lirakis M."/>
            <person name="Topalis P."/>
            <person name="Van Leeuwen T."/>
            <person name="Hall A.B."/>
            <person name="Jiang X."/>
            <person name="Thorpe C."/>
            <person name="Mueller R.L."/>
            <person name="Sun C."/>
            <person name="Waterhouse R.M."/>
            <person name="Yan G."/>
            <person name="Tu Z.J."/>
            <person name="Fang X."/>
            <person name="James A.A."/>
        </authorList>
    </citation>
    <scope>NUCLEOTIDE SEQUENCE [LARGE SCALE GENOMIC DNA]</scope>
    <source>
        <strain evidence="6">Foshan</strain>
    </source>
</reference>
<dbReference type="Proteomes" id="UP000069940">
    <property type="component" value="Unassembled WGS sequence"/>
</dbReference>
<feature type="compositionally biased region" description="Low complexity" evidence="3">
    <location>
        <begin position="88"/>
        <end position="98"/>
    </location>
</feature>
<evidence type="ECO:0000313" key="5">
    <source>
        <dbReference type="EnsemblMetazoa" id="AALFPA23_013924.P20201"/>
    </source>
</evidence>
<dbReference type="InterPro" id="IPR005312">
    <property type="entry name" value="DUF1759"/>
</dbReference>
<sequence length="1079" mass="121877">MLAEQLKLLEEERVLAERELLEQEEIKKRQMEEQERRLEEKRKLAEEANLLRDRKMNEEMELKRKQQQVRRESFEKRQEIIRQLAETSSRSSSVVSSKQKVKDWLNGHDTGRSDGDIAGQVNTLNQIPEDPVNIPSAPFPLEPYNPVNPQPVGQVIASSMNQFSMHPVDPSFLAPASVPLDPEHPRPLRHGYQQHSIVPLTPVVAYSLSQAQIAARQVLGKDLPAFNGNPEDWPIFISNFEQSSATCGYSDAENLVRLQRSLKGHALESVKSRLLLPASVPHVIQTLRTLYGRPELIIRSLMSKIQHVAAPRHDRLETLIQFGLSVQNFVDHLKAANHQNHLSNPVLMQQLVEKLPGSMKLDWAVFKNKNQPANLETFGDFMSGLVTAASEVSFDLPGLSNNISKNDRHKPRDFGAVYSHSGERAPFTSTDGAPNNTKASKPCAACGRAGHRVSDCHQFQNASVDERWELVQQKGLCRTCLNSHGKWPCRSWNSCGIEECRQKHHTLLHTDSPRLENLGISASHVSSEEFKWPLFRIVPVTRLVRTQLRTSLPVTLFNNDNSQTIFAFIDEGSSYTLLEESVATQLETSGQIEPLTLQWTGNVKRVEPKSQRVQIEISGRSCATRYKLMDARTVGRLVLPSQTLNYGALAKRFPHLRGLPLNDYELIQPKLLIGLDNLRLCVPLKLREGRPSDPIGAKCRLGWSIYGCIPGQSSKTAVVSLYVAAAPDQDRELNEQLRDYFALENVGVSNPYEYTESDEEKRAKKLLVDTTQRVQSGCAFETGLLWKSDHPDFPDSYPMALRRLEALERKLQMEPALGQRVREQIVEYERKGYAHKANLIELTSVEAGLIWYLPLGVVTNPRKPEKVRLIWDAAAKVGNISFNSKLLKGPDLLTPLPKVLYQFRQYPVAVCGDIMEMFHQIRIRSPDNQSQRFLFREKPTDHPNVYVMDVATFGSTCSPASAQFVKNLNAEKFSSEYPRASAAIINKHYVDDYLDSFETIHEAVAVVKEVQSIHSEGGFTLRHFLSNKLEVLQEIGEASGIEPKDLDLERGGKTESVLGIKWMPQEDVFVYSFGLREDL</sequence>
<dbReference type="RefSeq" id="XP_062703926.1">
    <property type="nucleotide sequence ID" value="XM_062847942.1"/>
</dbReference>
<feature type="compositionally biased region" description="Basic and acidic residues" evidence="3">
    <location>
        <begin position="100"/>
        <end position="115"/>
    </location>
</feature>
<proteinExistence type="predicted"/>
<feature type="domain" description="CCHC-type" evidence="4">
    <location>
        <begin position="443"/>
        <end position="456"/>
    </location>
</feature>
<dbReference type="PANTHER" id="PTHR47331">
    <property type="entry name" value="PHD-TYPE DOMAIN-CONTAINING PROTEIN"/>
    <property type="match status" value="1"/>
</dbReference>
<evidence type="ECO:0000259" key="4">
    <source>
        <dbReference type="PROSITE" id="PS50158"/>
    </source>
</evidence>
<keyword evidence="1" id="KW-0479">Metal-binding</keyword>
<dbReference type="PANTHER" id="PTHR47331:SF5">
    <property type="entry name" value="RIBONUCLEASE H"/>
    <property type="match status" value="1"/>
</dbReference>
<name>A0ABM1Z0U0_AEDAL</name>
<reference evidence="5" key="2">
    <citation type="submission" date="2025-05" db="UniProtKB">
        <authorList>
            <consortium name="EnsemblMetazoa"/>
        </authorList>
    </citation>
    <scope>IDENTIFICATION</scope>
    <source>
        <strain evidence="5">Foshan</strain>
    </source>
</reference>
<protein>
    <recommendedName>
        <fullName evidence="4">CCHC-type domain-containing protein</fullName>
    </recommendedName>
</protein>
<keyword evidence="2" id="KW-0175">Coiled coil</keyword>
<dbReference type="InterPro" id="IPR043502">
    <property type="entry name" value="DNA/RNA_pol_sf"/>
</dbReference>
<evidence type="ECO:0000256" key="2">
    <source>
        <dbReference type="SAM" id="Coils"/>
    </source>
</evidence>
<keyword evidence="1" id="KW-0862">Zinc</keyword>
<evidence type="ECO:0000256" key="3">
    <source>
        <dbReference type="SAM" id="MobiDB-lite"/>
    </source>
</evidence>
<evidence type="ECO:0000313" key="6">
    <source>
        <dbReference type="Proteomes" id="UP000069940"/>
    </source>
</evidence>
<dbReference type="SUPFAM" id="SSF56672">
    <property type="entry name" value="DNA/RNA polymerases"/>
    <property type="match status" value="1"/>
</dbReference>
<feature type="coiled-coil region" evidence="2">
    <location>
        <begin position="6"/>
        <end position="77"/>
    </location>
</feature>
<dbReference type="Pfam" id="PF03564">
    <property type="entry name" value="DUF1759"/>
    <property type="match status" value="1"/>
</dbReference>
<keyword evidence="1" id="KW-0863">Zinc-finger</keyword>
<accession>A0ABM1Z0U0</accession>
<keyword evidence="6" id="KW-1185">Reference proteome</keyword>
<feature type="region of interest" description="Disordered" evidence="3">
    <location>
        <begin position="85"/>
        <end position="118"/>
    </location>
</feature>
<dbReference type="PROSITE" id="PS50158">
    <property type="entry name" value="ZF_CCHC"/>
    <property type="match status" value="1"/>
</dbReference>
<dbReference type="InterPro" id="IPR001878">
    <property type="entry name" value="Znf_CCHC"/>
</dbReference>
<dbReference type="EnsemblMetazoa" id="AALFPA23_013924.R20201">
    <property type="protein sequence ID" value="AALFPA23_013924.P20201"/>
    <property type="gene ID" value="AALFPA23_013924"/>
</dbReference>
<evidence type="ECO:0000256" key="1">
    <source>
        <dbReference type="PROSITE-ProRule" id="PRU00047"/>
    </source>
</evidence>
<dbReference type="GeneID" id="109409081"/>
<organism evidence="5 6">
    <name type="scientific">Aedes albopictus</name>
    <name type="common">Asian tiger mosquito</name>
    <name type="synonym">Stegomyia albopicta</name>
    <dbReference type="NCBI Taxonomy" id="7160"/>
    <lineage>
        <taxon>Eukaryota</taxon>
        <taxon>Metazoa</taxon>
        <taxon>Ecdysozoa</taxon>
        <taxon>Arthropoda</taxon>
        <taxon>Hexapoda</taxon>
        <taxon>Insecta</taxon>
        <taxon>Pterygota</taxon>
        <taxon>Neoptera</taxon>
        <taxon>Endopterygota</taxon>
        <taxon>Diptera</taxon>
        <taxon>Nematocera</taxon>
        <taxon>Culicoidea</taxon>
        <taxon>Culicidae</taxon>
        <taxon>Culicinae</taxon>
        <taxon>Aedini</taxon>
        <taxon>Aedes</taxon>
        <taxon>Stegomyia</taxon>
    </lineage>
</organism>